<dbReference type="InterPro" id="IPR036412">
    <property type="entry name" value="HAD-like_sf"/>
</dbReference>
<dbReference type="InterPro" id="IPR023214">
    <property type="entry name" value="HAD_sf"/>
</dbReference>
<dbReference type="RefSeq" id="WP_026801145.1">
    <property type="nucleotide sequence ID" value="NZ_AULI01000013.1"/>
</dbReference>
<dbReference type="Pfam" id="PF05116">
    <property type="entry name" value="S6PP"/>
    <property type="match status" value="1"/>
</dbReference>
<evidence type="ECO:0000259" key="2">
    <source>
        <dbReference type="Pfam" id="PF20038"/>
    </source>
</evidence>
<evidence type="ECO:0000313" key="4">
    <source>
        <dbReference type="Proteomes" id="UP000030528"/>
    </source>
</evidence>
<dbReference type="GO" id="GO:0003824">
    <property type="term" value="F:catalytic activity"/>
    <property type="evidence" value="ECO:0007669"/>
    <property type="project" value="UniProtKB-ARBA"/>
</dbReference>
<keyword evidence="4" id="KW-1185">Reference proteome</keyword>
<accession>A0A0A5GHP7</accession>
<protein>
    <submittedName>
        <fullName evidence="3">Uncharacterized protein</fullName>
    </submittedName>
</protein>
<dbReference type="AlphaFoldDB" id="A0A0A5GHP7"/>
<dbReference type="InterPro" id="IPR045403">
    <property type="entry name" value="HTH_59_Firmicutes_type"/>
</dbReference>
<feature type="domain" description="Helix-turn-helix" evidence="2">
    <location>
        <begin position="272"/>
        <end position="322"/>
    </location>
</feature>
<gene>
    <name evidence="3" type="ORF">N781_06395</name>
</gene>
<dbReference type="InterPro" id="IPR006380">
    <property type="entry name" value="SPP-like_dom"/>
</dbReference>
<dbReference type="eggNOG" id="COG0561">
    <property type="taxonomic scope" value="Bacteria"/>
</dbReference>
<evidence type="ECO:0000259" key="1">
    <source>
        <dbReference type="Pfam" id="PF05116"/>
    </source>
</evidence>
<dbReference type="SUPFAM" id="SSF56784">
    <property type="entry name" value="HAD-like"/>
    <property type="match status" value="1"/>
</dbReference>
<proteinExistence type="predicted"/>
<sequence>MTLIFASDLDQTLLFSERTMKAPKANVYVSPVEWIDGKEQSYMTSTSSNLLKRIREVATFIPVTTRTVEQYKRISYIQELAPTYAITSNGGTILVNGEPDREWSTKIETEILEQCAPAERILSAIASVGNGDWLLRQRQADGLFYYFIVDEDKLPYKELDAIVAYAFEEGWTLTPQGKKMYLIPNPVRKERALAHVLAQLEDSFLVTSGDSYLDKNMLKMADQAYIPSQSQLATQRGDVRGVIVTDEPGIFSSEQLLLDVLLMAQTNLDAPSILSSKAACIQWGIDPSTLRKRREDFPKGTIRKFGSSYAVTAKGMYTVFGEPLIRDSYEIMKEGGNSK</sequence>
<dbReference type="OrthoDB" id="1666512at2"/>
<comment type="caution">
    <text evidence="3">The sequence shown here is derived from an EMBL/GenBank/DDBJ whole genome shotgun (WGS) entry which is preliminary data.</text>
</comment>
<reference evidence="3 4" key="1">
    <citation type="submission" date="2013-08" db="EMBL/GenBank/DDBJ databases">
        <authorList>
            <person name="Huang J."/>
            <person name="Wang G."/>
        </authorList>
    </citation>
    <scope>NUCLEOTIDE SEQUENCE [LARGE SCALE GENOMIC DNA]</scope>
    <source>
        <strain evidence="3 4">JSM 076056</strain>
    </source>
</reference>
<organism evidence="3 4">
    <name type="scientific">Pontibacillus halophilus JSM 076056 = DSM 19796</name>
    <dbReference type="NCBI Taxonomy" id="1385510"/>
    <lineage>
        <taxon>Bacteria</taxon>
        <taxon>Bacillati</taxon>
        <taxon>Bacillota</taxon>
        <taxon>Bacilli</taxon>
        <taxon>Bacillales</taxon>
        <taxon>Bacillaceae</taxon>
        <taxon>Pontibacillus</taxon>
    </lineage>
</organism>
<dbReference type="Gene3D" id="3.40.50.1000">
    <property type="entry name" value="HAD superfamily/HAD-like"/>
    <property type="match status" value="1"/>
</dbReference>
<evidence type="ECO:0000313" key="3">
    <source>
        <dbReference type="EMBL" id="KGX90753.1"/>
    </source>
</evidence>
<dbReference type="Pfam" id="PF20038">
    <property type="entry name" value="HTH_59"/>
    <property type="match status" value="1"/>
</dbReference>
<dbReference type="STRING" id="1385510.GCA_000425205_02867"/>
<feature type="domain" description="Sucrose phosphatase-like" evidence="1">
    <location>
        <begin position="3"/>
        <end position="220"/>
    </location>
</feature>
<dbReference type="EMBL" id="AVPE01000013">
    <property type="protein sequence ID" value="KGX90753.1"/>
    <property type="molecule type" value="Genomic_DNA"/>
</dbReference>
<name>A0A0A5GHP7_9BACI</name>
<dbReference type="Proteomes" id="UP000030528">
    <property type="component" value="Unassembled WGS sequence"/>
</dbReference>